<dbReference type="Pfam" id="PF03741">
    <property type="entry name" value="TerC"/>
    <property type="match status" value="1"/>
</dbReference>
<accession>A0A6J6B9C6</accession>
<organism evidence="6">
    <name type="scientific">freshwater metagenome</name>
    <dbReference type="NCBI Taxonomy" id="449393"/>
    <lineage>
        <taxon>unclassified sequences</taxon>
        <taxon>metagenomes</taxon>
        <taxon>ecological metagenomes</taxon>
    </lineage>
</organism>
<keyword evidence="4 5" id="KW-0472">Membrane</keyword>
<evidence type="ECO:0000256" key="3">
    <source>
        <dbReference type="ARBA" id="ARBA00022989"/>
    </source>
</evidence>
<evidence type="ECO:0000256" key="1">
    <source>
        <dbReference type="ARBA" id="ARBA00004141"/>
    </source>
</evidence>
<feature type="transmembrane region" description="Helical" evidence="5">
    <location>
        <begin position="262"/>
        <end position="283"/>
    </location>
</feature>
<feature type="transmembrane region" description="Helical" evidence="5">
    <location>
        <begin position="111"/>
        <end position="131"/>
    </location>
</feature>
<feature type="transmembrane region" description="Helical" evidence="5">
    <location>
        <begin position="6"/>
        <end position="29"/>
    </location>
</feature>
<dbReference type="EMBL" id="CAFBLF010000011">
    <property type="protein sequence ID" value="CAB4856273.1"/>
    <property type="molecule type" value="Genomic_DNA"/>
</dbReference>
<name>A0A6J6B9C6_9ZZZZ</name>
<dbReference type="InterPro" id="IPR022369">
    <property type="entry name" value="Integral_membrane_TerC_rswitch"/>
</dbReference>
<evidence type="ECO:0000313" key="7">
    <source>
        <dbReference type="EMBL" id="CAB4856273.1"/>
    </source>
</evidence>
<gene>
    <name evidence="6" type="ORF">UFOPK1413_00442</name>
    <name evidence="7" type="ORF">UFOPK3339_00136</name>
</gene>
<sequence length="334" mass="37617">MDNALPLWFEITSYAVLVAILLFDLFLVVRRPHVPSTRESALWITFYVSLAVVFGLLIIVVANDSGLNGTELGLQFFAGWLTEYSLSADNVFVFLIIMAQFRVPKKMQQELLMMGIVLALVFRAIFIVLGASLLESYSWLFYLFGAYLVYVAVQQLREKDEHGSGEDNFVIAWLKKVLKVHPEWRETERWRKMVNGEKFFTPAILVLVSLGAIDLVFALDSIPAIFGITTSPFLVFTCNILALMGLRQLYFLLGDLVDRLHYLGHGIAAILAFIGFKLVNHALHLNELPFINDGQHVEIVPEIPTWLSLVVIVVTLTVAVLASLARTKREESAK</sequence>
<proteinExistence type="predicted"/>
<keyword evidence="2 5" id="KW-0812">Transmembrane</keyword>
<dbReference type="NCBIfam" id="TIGR03718">
    <property type="entry name" value="R_switched_Alx"/>
    <property type="match status" value="1"/>
</dbReference>
<evidence type="ECO:0000256" key="4">
    <source>
        <dbReference type="ARBA" id="ARBA00023136"/>
    </source>
</evidence>
<dbReference type="GO" id="GO:0016020">
    <property type="term" value="C:membrane"/>
    <property type="evidence" value="ECO:0007669"/>
    <property type="project" value="UniProtKB-SubCell"/>
</dbReference>
<evidence type="ECO:0000313" key="6">
    <source>
        <dbReference type="EMBL" id="CAB4535475.1"/>
    </source>
</evidence>
<feature type="transmembrane region" description="Helical" evidence="5">
    <location>
        <begin position="74"/>
        <end position="99"/>
    </location>
</feature>
<keyword evidence="3 5" id="KW-1133">Transmembrane helix</keyword>
<dbReference type="AlphaFoldDB" id="A0A6J6B9C6"/>
<protein>
    <submittedName>
        <fullName evidence="6">Unannotated protein</fullName>
    </submittedName>
</protein>
<dbReference type="EMBL" id="CAEZSG010000050">
    <property type="protein sequence ID" value="CAB4535475.1"/>
    <property type="molecule type" value="Genomic_DNA"/>
</dbReference>
<dbReference type="PANTHER" id="PTHR30238">
    <property type="entry name" value="MEMBRANE BOUND PREDICTED REDOX MODULATOR"/>
    <property type="match status" value="1"/>
</dbReference>
<feature type="transmembrane region" description="Helical" evidence="5">
    <location>
        <begin position="225"/>
        <end position="250"/>
    </location>
</feature>
<dbReference type="PANTHER" id="PTHR30238:SF0">
    <property type="entry name" value="THYLAKOID MEMBRANE PROTEIN TERC, CHLOROPLASTIC"/>
    <property type="match status" value="1"/>
</dbReference>
<comment type="subcellular location">
    <subcellularLocation>
        <location evidence="1">Membrane</location>
        <topology evidence="1">Multi-pass membrane protein</topology>
    </subcellularLocation>
</comment>
<dbReference type="InterPro" id="IPR005496">
    <property type="entry name" value="Integral_membrane_TerC"/>
</dbReference>
<feature type="transmembrane region" description="Helical" evidence="5">
    <location>
        <begin position="137"/>
        <end position="153"/>
    </location>
</feature>
<feature type="transmembrane region" description="Helical" evidence="5">
    <location>
        <begin position="303"/>
        <end position="325"/>
    </location>
</feature>
<feature type="transmembrane region" description="Helical" evidence="5">
    <location>
        <begin position="199"/>
        <end position="219"/>
    </location>
</feature>
<reference evidence="6" key="1">
    <citation type="submission" date="2020-05" db="EMBL/GenBank/DDBJ databases">
        <authorList>
            <person name="Chiriac C."/>
            <person name="Salcher M."/>
            <person name="Ghai R."/>
            <person name="Kavagutti S V."/>
        </authorList>
    </citation>
    <scope>NUCLEOTIDE SEQUENCE</scope>
</reference>
<evidence type="ECO:0000256" key="5">
    <source>
        <dbReference type="SAM" id="Phobius"/>
    </source>
</evidence>
<feature type="transmembrane region" description="Helical" evidence="5">
    <location>
        <begin position="41"/>
        <end position="62"/>
    </location>
</feature>
<evidence type="ECO:0000256" key="2">
    <source>
        <dbReference type="ARBA" id="ARBA00022692"/>
    </source>
</evidence>